<evidence type="ECO:0000256" key="5">
    <source>
        <dbReference type="ARBA" id="ARBA00023049"/>
    </source>
</evidence>
<name>H6SIN4_PARPM</name>
<dbReference type="PATRIC" id="fig|1150469.3.peg.65"/>
<evidence type="ECO:0000256" key="7">
    <source>
        <dbReference type="SAM" id="MobiDB-lite"/>
    </source>
</evidence>
<dbReference type="InterPro" id="IPR010994">
    <property type="entry name" value="RuvA_2-like"/>
</dbReference>
<dbReference type="CDD" id="cd08071">
    <property type="entry name" value="MPN_DUF2466"/>
    <property type="match status" value="1"/>
</dbReference>
<feature type="region of interest" description="Disordered" evidence="7">
    <location>
        <begin position="25"/>
        <end position="72"/>
    </location>
</feature>
<proteinExistence type="inferred from homology"/>
<dbReference type="SUPFAM" id="SSF102712">
    <property type="entry name" value="JAB1/MPN domain"/>
    <property type="match status" value="1"/>
</dbReference>
<dbReference type="eggNOG" id="COG2003">
    <property type="taxonomic scope" value="Bacteria"/>
</dbReference>
<evidence type="ECO:0000256" key="1">
    <source>
        <dbReference type="ARBA" id="ARBA00022670"/>
    </source>
</evidence>
<sequence>MNIPLALPRMGARFSPCRRAAGIARPMMGRAPPRHDRRRGYPPSPGAAGGGRGGAGELPAGEPATASGVAEAGQGGVEKPLYVGHRGRLRERFLAAPESLPDYELLELLLFLAHSRTDVKPLAKKLLARFGTFAEVINATPEDLRRTDGVGDAAVAALKTVQVAAVRLLQGQVMNQPVLGSWDRVLEYCHARLDGQRTEQVRLLFLDSRNRLIADEMQQQGTINHAPIYPREVVRRALELHAAAVILVHNHPSGDPTPSAADQDMTLQVRDGLRAVGIALHDHLVIARGGHVSFRAQGLF</sequence>
<dbReference type="InterPro" id="IPR020891">
    <property type="entry name" value="UPF0758_CS"/>
</dbReference>
<dbReference type="AlphaFoldDB" id="H6SIN4"/>
<keyword evidence="1" id="KW-0645">Protease</keyword>
<dbReference type="InterPro" id="IPR001405">
    <property type="entry name" value="UPF0758"/>
</dbReference>
<dbReference type="Gene3D" id="3.40.140.10">
    <property type="entry name" value="Cytidine Deaminase, domain 2"/>
    <property type="match status" value="1"/>
</dbReference>
<dbReference type="InterPro" id="IPR037518">
    <property type="entry name" value="MPN"/>
</dbReference>
<dbReference type="InterPro" id="IPR025657">
    <property type="entry name" value="RadC_JAB"/>
</dbReference>
<dbReference type="GO" id="GO:0046872">
    <property type="term" value="F:metal ion binding"/>
    <property type="evidence" value="ECO:0007669"/>
    <property type="project" value="UniProtKB-KW"/>
</dbReference>
<evidence type="ECO:0000256" key="6">
    <source>
        <dbReference type="RuleBase" id="RU003797"/>
    </source>
</evidence>
<dbReference type="PANTHER" id="PTHR30471">
    <property type="entry name" value="DNA REPAIR PROTEIN RADC"/>
    <property type="match status" value="1"/>
</dbReference>
<evidence type="ECO:0000313" key="9">
    <source>
        <dbReference type="EMBL" id="CCG06661.1"/>
    </source>
</evidence>
<dbReference type="NCBIfam" id="NF000642">
    <property type="entry name" value="PRK00024.1"/>
    <property type="match status" value="1"/>
</dbReference>
<evidence type="ECO:0000256" key="2">
    <source>
        <dbReference type="ARBA" id="ARBA00022723"/>
    </source>
</evidence>
<organism evidence="9 10">
    <name type="scientific">Pararhodospirillum photometricum DSM 122</name>
    <dbReference type="NCBI Taxonomy" id="1150469"/>
    <lineage>
        <taxon>Bacteria</taxon>
        <taxon>Pseudomonadati</taxon>
        <taxon>Pseudomonadota</taxon>
        <taxon>Alphaproteobacteria</taxon>
        <taxon>Rhodospirillales</taxon>
        <taxon>Rhodospirillaceae</taxon>
        <taxon>Pararhodospirillum</taxon>
    </lineage>
</organism>
<dbReference type="NCBIfam" id="TIGR00608">
    <property type="entry name" value="radc"/>
    <property type="match status" value="1"/>
</dbReference>
<reference evidence="9 10" key="1">
    <citation type="submission" date="2012-02" db="EMBL/GenBank/DDBJ databases">
        <title>Shotgun genome sequence of Phaeospirillum photometricum DSM 122.</title>
        <authorList>
            <person name="Duquesne K."/>
            <person name="Sturgis J."/>
        </authorList>
    </citation>
    <scope>NUCLEOTIDE SEQUENCE [LARGE SCALE GENOMIC DNA]</scope>
    <source>
        <strain evidence="10">DSM122</strain>
    </source>
</reference>
<accession>H6SIN4</accession>
<evidence type="ECO:0000259" key="8">
    <source>
        <dbReference type="PROSITE" id="PS50249"/>
    </source>
</evidence>
<feature type="domain" description="MPN" evidence="8">
    <location>
        <begin position="178"/>
        <end position="300"/>
    </location>
</feature>
<evidence type="ECO:0000256" key="3">
    <source>
        <dbReference type="ARBA" id="ARBA00022801"/>
    </source>
</evidence>
<keyword evidence="10" id="KW-1185">Reference proteome</keyword>
<dbReference type="SUPFAM" id="SSF47781">
    <property type="entry name" value="RuvA domain 2-like"/>
    <property type="match status" value="1"/>
</dbReference>
<keyword evidence="3" id="KW-0378">Hydrolase</keyword>
<gene>
    <name evidence="9" type="ORF">RSPPHO_00035</name>
</gene>
<dbReference type="KEGG" id="rpm:RSPPHO_00035"/>
<dbReference type="Pfam" id="PF04002">
    <property type="entry name" value="RadC"/>
    <property type="match status" value="1"/>
</dbReference>
<evidence type="ECO:0000256" key="4">
    <source>
        <dbReference type="ARBA" id="ARBA00022833"/>
    </source>
</evidence>
<dbReference type="GO" id="GO:0006508">
    <property type="term" value="P:proteolysis"/>
    <property type="evidence" value="ECO:0007669"/>
    <property type="project" value="UniProtKB-KW"/>
</dbReference>
<keyword evidence="5" id="KW-0482">Metalloprotease</keyword>
<evidence type="ECO:0000313" key="10">
    <source>
        <dbReference type="Proteomes" id="UP000033220"/>
    </source>
</evidence>
<dbReference type="STRING" id="1150469.RSPPHO_00035"/>
<feature type="compositionally biased region" description="Gly residues" evidence="7">
    <location>
        <begin position="47"/>
        <end position="56"/>
    </location>
</feature>
<dbReference type="Gene3D" id="1.10.150.20">
    <property type="entry name" value="5' to 3' exonuclease, C-terminal subdomain"/>
    <property type="match status" value="1"/>
</dbReference>
<comment type="similarity">
    <text evidence="6">Belongs to the UPF0758 family.</text>
</comment>
<dbReference type="GO" id="GO:0008237">
    <property type="term" value="F:metallopeptidase activity"/>
    <property type="evidence" value="ECO:0007669"/>
    <property type="project" value="UniProtKB-KW"/>
</dbReference>
<dbReference type="Proteomes" id="UP000033220">
    <property type="component" value="Chromosome DSM 122"/>
</dbReference>
<keyword evidence="2" id="KW-0479">Metal-binding</keyword>
<dbReference type="PROSITE" id="PS50249">
    <property type="entry name" value="MPN"/>
    <property type="match status" value="1"/>
</dbReference>
<dbReference type="PANTHER" id="PTHR30471:SF3">
    <property type="entry name" value="UPF0758 PROTEIN YEES-RELATED"/>
    <property type="match status" value="1"/>
</dbReference>
<keyword evidence="4" id="KW-0862">Zinc</keyword>
<dbReference type="HOGENOM" id="CLU_073529_0_0_5"/>
<protein>
    <submittedName>
        <fullName evidence="9">DNA repair protein RadC</fullName>
    </submittedName>
</protein>
<dbReference type="PROSITE" id="PS01302">
    <property type="entry name" value="UPF0758"/>
    <property type="match status" value="1"/>
</dbReference>
<dbReference type="EMBL" id="HE663493">
    <property type="protein sequence ID" value="CCG06661.1"/>
    <property type="molecule type" value="Genomic_DNA"/>
</dbReference>